<dbReference type="Proteomes" id="UP000887116">
    <property type="component" value="Unassembled WGS sequence"/>
</dbReference>
<accession>A0A8X6HIC8</accession>
<gene>
    <name evidence="1" type="ORF">TNCT_460011</name>
</gene>
<dbReference type="AlphaFoldDB" id="A0A8X6HIC8"/>
<organism evidence="1 2">
    <name type="scientific">Trichonephila clavata</name>
    <name type="common">Joro spider</name>
    <name type="synonym">Nephila clavata</name>
    <dbReference type="NCBI Taxonomy" id="2740835"/>
    <lineage>
        <taxon>Eukaryota</taxon>
        <taxon>Metazoa</taxon>
        <taxon>Ecdysozoa</taxon>
        <taxon>Arthropoda</taxon>
        <taxon>Chelicerata</taxon>
        <taxon>Arachnida</taxon>
        <taxon>Araneae</taxon>
        <taxon>Araneomorphae</taxon>
        <taxon>Entelegynae</taxon>
        <taxon>Araneoidea</taxon>
        <taxon>Nephilidae</taxon>
        <taxon>Trichonephila</taxon>
    </lineage>
</organism>
<proteinExistence type="predicted"/>
<keyword evidence="2" id="KW-1185">Reference proteome</keyword>
<protein>
    <submittedName>
        <fullName evidence="1">Uncharacterized protein</fullName>
    </submittedName>
</protein>
<evidence type="ECO:0000313" key="2">
    <source>
        <dbReference type="Proteomes" id="UP000887116"/>
    </source>
</evidence>
<name>A0A8X6HIC8_TRICU</name>
<dbReference type="EMBL" id="BMAO01025579">
    <property type="protein sequence ID" value="GFR03619.1"/>
    <property type="molecule type" value="Genomic_DNA"/>
</dbReference>
<evidence type="ECO:0000313" key="1">
    <source>
        <dbReference type="EMBL" id="GFR03619.1"/>
    </source>
</evidence>
<reference evidence="1" key="1">
    <citation type="submission" date="2020-07" db="EMBL/GenBank/DDBJ databases">
        <title>Multicomponent nature underlies the extraordinary mechanical properties of spider dragline silk.</title>
        <authorList>
            <person name="Kono N."/>
            <person name="Nakamura H."/>
            <person name="Mori M."/>
            <person name="Yoshida Y."/>
            <person name="Ohtoshi R."/>
            <person name="Malay A.D."/>
            <person name="Moran D.A.P."/>
            <person name="Tomita M."/>
            <person name="Numata K."/>
            <person name="Arakawa K."/>
        </authorList>
    </citation>
    <scope>NUCLEOTIDE SEQUENCE</scope>
</reference>
<comment type="caution">
    <text evidence="1">The sequence shown here is derived from an EMBL/GenBank/DDBJ whole genome shotgun (WGS) entry which is preliminary data.</text>
</comment>
<sequence>MNGCMLLKSLNSHKQNYTIRFIANAVLKFDGNPISRALYICYNSSLFFDLHKKSKGSTKYLALNHMSWR</sequence>